<proteinExistence type="predicted"/>
<evidence type="ECO:0000313" key="1">
    <source>
        <dbReference type="EMBL" id="RNA14584.1"/>
    </source>
</evidence>
<protein>
    <submittedName>
        <fullName evidence="1">Uncharacterized protein</fullName>
    </submittedName>
</protein>
<dbReference type="Proteomes" id="UP000276133">
    <property type="component" value="Unassembled WGS sequence"/>
</dbReference>
<dbReference type="AlphaFoldDB" id="A0A3M7QTZ6"/>
<dbReference type="EMBL" id="REGN01005156">
    <property type="protein sequence ID" value="RNA14584.1"/>
    <property type="molecule type" value="Genomic_DNA"/>
</dbReference>
<evidence type="ECO:0000313" key="2">
    <source>
        <dbReference type="Proteomes" id="UP000276133"/>
    </source>
</evidence>
<reference evidence="1 2" key="1">
    <citation type="journal article" date="2018" name="Sci. Rep.">
        <title>Genomic signatures of local adaptation to the degree of environmental predictability in rotifers.</title>
        <authorList>
            <person name="Franch-Gras L."/>
            <person name="Hahn C."/>
            <person name="Garcia-Roger E.M."/>
            <person name="Carmona M.J."/>
            <person name="Serra M."/>
            <person name="Gomez A."/>
        </authorList>
    </citation>
    <scope>NUCLEOTIDE SEQUENCE [LARGE SCALE GENOMIC DNA]</scope>
    <source>
        <strain evidence="1">HYR1</strain>
    </source>
</reference>
<gene>
    <name evidence="1" type="ORF">BpHYR1_014963</name>
</gene>
<sequence length="67" mass="7640">MDACKNCNTLCIPGHVSLVLNIILTNPYRPTGTVFFNKLSFTVSKILLVTYTRQRIMSMLYSKIPQM</sequence>
<comment type="caution">
    <text evidence="1">The sequence shown here is derived from an EMBL/GenBank/DDBJ whole genome shotgun (WGS) entry which is preliminary data.</text>
</comment>
<keyword evidence="2" id="KW-1185">Reference proteome</keyword>
<name>A0A3M7QTZ6_BRAPC</name>
<organism evidence="1 2">
    <name type="scientific">Brachionus plicatilis</name>
    <name type="common">Marine rotifer</name>
    <name type="synonym">Brachionus muelleri</name>
    <dbReference type="NCBI Taxonomy" id="10195"/>
    <lineage>
        <taxon>Eukaryota</taxon>
        <taxon>Metazoa</taxon>
        <taxon>Spiralia</taxon>
        <taxon>Gnathifera</taxon>
        <taxon>Rotifera</taxon>
        <taxon>Eurotatoria</taxon>
        <taxon>Monogononta</taxon>
        <taxon>Pseudotrocha</taxon>
        <taxon>Ploima</taxon>
        <taxon>Brachionidae</taxon>
        <taxon>Brachionus</taxon>
    </lineage>
</organism>
<accession>A0A3M7QTZ6</accession>